<keyword evidence="2" id="KW-0732">Signal</keyword>
<organism evidence="3">
    <name type="scientific">Ananas comosus var. bracteatus</name>
    <name type="common">red pineapple</name>
    <dbReference type="NCBI Taxonomy" id="296719"/>
    <lineage>
        <taxon>Eukaryota</taxon>
        <taxon>Viridiplantae</taxon>
        <taxon>Streptophyta</taxon>
        <taxon>Embryophyta</taxon>
        <taxon>Tracheophyta</taxon>
        <taxon>Spermatophyta</taxon>
        <taxon>Magnoliopsida</taxon>
        <taxon>Liliopsida</taxon>
        <taxon>Poales</taxon>
        <taxon>Bromeliaceae</taxon>
        <taxon>Bromelioideae</taxon>
        <taxon>Ananas</taxon>
    </lineage>
</organism>
<sequence length="554" mass="61647">MVIEMGARKLNQQLVLFCLFLTIFGCAFKEVKAHTTTLHLRKFSHTPPDRISEEVENSSASGSVLSARTERIDPLDNFRKYNGGYNITDKHYWSSTIFTGKYGYIIAALWLVGGVVFAGFRLVVALCVTVKERRERKRLSCFAQCDFWLITVSIFLTFLVIVASTVALVGSSRFHSRAESIKKTIVETAEEASDTIYNATETLTTMQNLTWPNSGSERSYNLNSTVGSLNEEAANIQQKAERSMHLVNKGIQILEVVTAVTVALNLIAVLALIAARPLRLHRAFFSLTVVCWLLTFLFWVYFGLYFFLDKFSGDTCAALDEYRLNPQNSTLSSILPCNERLSDDTILHDAGAEIHDIIDKVNENISQAKSAYLPGLQYVCNPFSGPPEYHYQPENCSSDTIKIGDIPQILKRYACLDSTAGSCTQGETISASDYNTILIYTTSVQNILDVFPAMERLVDCQLVEDAFSEILADQCMPLKKYAHMTWAALATLSTLMVVIVVMSTAGALHGIKSHFSDRSVKPNSESAEASEAETIETHSTAKLRFEVNRAEEVP</sequence>
<feature type="signal peptide" evidence="2">
    <location>
        <begin position="1"/>
        <end position="33"/>
    </location>
</feature>
<feature type="transmembrane region" description="Helical" evidence="1">
    <location>
        <begin position="251"/>
        <end position="272"/>
    </location>
</feature>
<evidence type="ECO:0008006" key="4">
    <source>
        <dbReference type="Google" id="ProtNLM"/>
    </source>
</evidence>
<keyword evidence="1" id="KW-0812">Transmembrane</keyword>
<feature type="transmembrane region" description="Helical" evidence="1">
    <location>
        <begin position="102"/>
        <end position="126"/>
    </location>
</feature>
<feature type="transmembrane region" description="Helical" evidence="1">
    <location>
        <begin position="147"/>
        <end position="169"/>
    </location>
</feature>
<name>A0A6V7NMZ0_ANACO</name>
<feature type="chain" id="PRO_5028046551" description="Protein tweety homolog" evidence="2">
    <location>
        <begin position="34"/>
        <end position="554"/>
    </location>
</feature>
<dbReference type="AlphaFoldDB" id="A0A6V7NMZ0"/>
<feature type="transmembrane region" description="Helical" evidence="1">
    <location>
        <begin position="484"/>
        <end position="508"/>
    </location>
</feature>
<evidence type="ECO:0000256" key="2">
    <source>
        <dbReference type="SAM" id="SignalP"/>
    </source>
</evidence>
<dbReference type="InterPro" id="IPR040283">
    <property type="entry name" value="DDB_G0292058-like"/>
</dbReference>
<reference evidence="3" key="1">
    <citation type="submission" date="2020-07" db="EMBL/GenBank/DDBJ databases">
        <authorList>
            <person name="Lin J."/>
        </authorList>
    </citation>
    <scope>NUCLEOTIDE SEQUENCE</scope>
</reference>
<feature type="transmembrane region" description="Helical" evidence="1">
    <location>
        <begin position="284"/>
        <end position="308"/>
    </location>
</feature>
<dbReference type="PANTHER" id="PTHR31414">
    <property type="entry name" value="TRANSMEMBRANE PROTEIN DDB_G0292058"/>
    <property type="match status" value="1"/>
</dbReference>
<dbReference type="EMBL" id="LR862140">
    <property type="protein sequence ID" value="CAD1819925.1"/>
    <property type="molecule type" value="Genomic_DNA"/>
</dbReference>
<dbReference type="PANTHER" id="PTHR31414:SF18">
    <property type="entry name" value="TRANSMEMBRANE PROTEIN-RELATED"/>
    <property type="match status" value="1"/>
</dbReference>
<evidence type="ECO:0000256" key="1">
    <source>
        <dbReference type="SAM" id="Phobius"/>
    </source>
</evidence>
<keyword evidence="1" id="KW-1133">Transmembrane helix</keyword>
<protein>
    <recommendedName>
        <fullName evidence="4">Protein tweety homolog</fullName>
    </recommendedName>
</protein>
<dbReference type="GO" id="GO:0016020">
    <property type="term" value="C:membrane"/>
    <property type="evidence" value="ECO:0007669"/>
    <property type="project" value="TreeGrafter"/>
</dbReference>
<accession>A0A6V7NMZ0</accession>
<keyword evidence="1" id="KW-0472">Membrane</keyword>
<gene>
    <name evidence="3" type="ORF">CB5_LOCUS3136</name>
</gene>
<proteinExistence type="predicted"/>
<evidence type="ECO:0000313" key="3">
    <source>
        <dbReference type="EMBL" id="CAD1819925.1"/>
    </source>
</evidence>